<name>A0ABV5ITV0_9ACTN</name>
<comment type="caution">
    <text evidence="2">The sequence shown here is derived from an EMBL/GenBank/DDBJ whole genome shotgun (WGS) entry which is preliminary data.</text>
</comment>
<evidence type="ECO:0000313" key="3">
    <source>
        <dbReference type="Proteomes" id="UP001589647"/>
    </source>
</evidence>
<dbReference type="InterPro" id="IPR021005">
    <property type="entry name" value="Znf_CGNR"/>
</dbReference>
<dbReference type="InterPro" id="IPR023286">
    <property type="entry name" value="ABATE_dom_sf"/>
</dbReference>
<accession>A0ABV5ITV0</accession>
<proteinExistence type="predicted"/>
<evidence type="ECO:0000259" key="1">
    <source>
        <dbReference type="Pfam" id="PF11706"/>
    </source>
</evidence>
<protein>
    <submittedName>
        <fullName evidence="2">CGNR zinc finger domain-containing protein</fullName>
    </submittedName>
</protein>
<dbReference type="RefSeq" id="WP_189648609.1">
    <property type="nucleotide sequence ID" value="NZ_BMRC01000007.1"/>
</dbReference>
<evidence type="ECO:0000313" key="2">
    <source>
        <dbReference type="EMBL" id="MFB9207977.1"/>
    </source>
</evidence>
<sequence length="178" mass="19332">MHFNTYGGNGAELAAALVNADDFSPAAVRETLTANAMWRTDVTPAQAAELAAWARRLAPVFGEPDTGAQVRLINELLEITASKPHISTHDGLEPHLHFFSTEADIVSRAKDTTAGGLAMAVCFSDGRRLGRCDRQGCEIVYVDTSRNGRRRFCSLTCANRVNVAAHRARGLVRRPRNG</sequence>
<dbReference type="Gene3D" id="1.10.3300.10">
    <property type="entry name" value="Jann2411-like domain"/>
    <property type="match status" value="1"/>
</dbReference>
<reference evidence="2 3" key="1">
    <citation type="submission" date="2024-09" db="EMBL/GenBank/DDBJ databases">
        <authorList>
            <person name="Sun Q."/>
            <person name="Mori K."/>
        </authorList>
    </citation>
    <scope>NUCLEOTIDE SEQUENCE [LARGE SCALE GENOMIC DNA]</scope>
    <source>
        <strain evidence="2 3">CCM 3426</strain>
    </source>
</reference>
<feature type="domain" description="Zinc finger CGNR" evidence="1">
    <location>
        <begin position="128"/>
        <end position="169"/>
    </location>
</feature>
<gene>
    <name evidence="2" type="ORF">ACFFV7_42825</name>
</gene>
<dbReference type="Pfam" id="PF11706">
    <property type="entry name" value="zf-CGNR"/>
    <property type="match status" value="1"/>
</dbReference>
<dbReference type="InterPro" id="IPR010852">
    <property type="entry name" value="ABATE"/>
</dbReference>
<dbReference type="Proteomes" id="UP001589647">
    <property type="component" value="Unassembled WGS sequence"/>
</dbReference>
<keyword evidence="3" id="KW-1185">Reference proteome</keyword>
<dbReference type="EMBL" id="JBHMEI010000067">
    <property type="protein sequence ID" value="MFB9207977.1"/>
    <property type="molecule type" value="Genomic_DNA"/>
</dbReference>
<dbReference type="PANTHER" id="PTHR35525:SF3">
    <property type="entry name" value="BLL6575 PROTEIN"/>
    <property type="match status" value="1"/>
</dbReference>
<dbReference type="SUPFAM" id="SSF160904">
    <property type="entry name" value="Jann2411-like"/>
    <property type="match status" value="1"/>
</dbReference>
<dbReference type="PANTHER" id="PTHR35525">
    <property type="entry name" value="BLL6575 PROTEIN"/>
    <property type="match status" value="1"/>
</dbReference>
<organism evidence="2 3">
    <name type="scientific">Nonomuraea spiralis</name>
    <dbReference type="NCBI Taxonomy" id="46182"/>
    <lineage>
        <taxon>Bacteria</taxon>
        <taxon>Bacillati</taxon>
        <taxon>Actinomycetota</taxon>
        <taxon>Actinomycetes</taxon>
        <taxon>Streptosporangiales</taxon>
        <taxon>Streptosporangiaceae</taxon>
        <taxon>Nonomuraea</taxon>
    </lineage>
</organism>